<dbReference type="InterPro" id="IPR038765">
    <property type="entry name" value="Papain-like_cys_pep_sf"/>
</dbReference>
<evidence type="ECO:0000313" key="3">
    <source>
        <dbReference type="EMBL" id="CAH9106871.1"/>
    </source>
</evidence>
<keyword evidence="4" id="KW-1185">Reference proteome</keyword>
<dbReference type="GO" id="GO:0006508">
    <property type="term" value="P:proteolysis"/>
    <property type="evidence" value="ECO:0007669"/>
    <property type="project" value="InterPro"/>
</dbReference>
<gene>
    <name evidence="3" type="ORF">CEPIT_LOCUS17735</name>
</gene>
<evidence type="ECO:0000313" key="4">
    <source>
        <dbReference type="Proteomes" id="UP001152523"/>
    </source>
</evidence>
<dbReference type="SMART" id="SM00645">
    <property type="entry name" value="Pept_C1"/>
    <property type="match status" value="1"/>
</dbReference>
<accession>A0AAV0DQL4</accession>
<sequence>MTQMFIQFRACMILFNAISLKLHDSHFDSRISSSSSKAVNELPKEWDWRTEDVIRTPILNKKRNKVCWAIQTAACIEAQENIKRKERGEAAEVILSPQSLIDECPQNKDGSLGNTARAFNCVKDNGIAYLADYLFSGKRATLEKVKGSERLSKDIERLSISDYYALDNENERNDPKLKVRDQEIVGLVRKHPIVEVLEYTPELGDMIDYTIYKEARKNDKDKIKRYVVLIMGYGEEDGSKYWIFRNSYGTWCVDGDYGRIEREMPDGRQSLFMSIFMPNRFHI</sequence>
<dbReference type="SUPFAM" id="SSF54001">
    <property type="entry name" value="Cysteine proteinases"/>
    <property type="match status" value="1"/>
</dbReference>
<comment type="similarity">
    <text evidence="1">Belongs to the peptidase C1 family.</text>
</comment>
<organism evidence="3 4">
    <name type="scientific">Cuscuta epithymum</name>
    <dbReference type="NCBI Taxonomy" id="186058"/>
    <lineage>
        <taxon>Eukaryota</taxon>
        <taxon>Viridiplantae</taxon>
        <taxon>Streptophyta</taxon>
        <taxon>Embryophyta</taxon>
        <taxon>Tracheophyta</taxon>
        <taxon>Spermatophyta</taxon>
        <taxon>Magnoliopsida</taxon>
        <taxon>eudicotyledons</taxon>
        <taxon>Gunneridae</taxon>
        <taxon>Pentapetalae</taxon>
        <taxon>asterids</taxon>
        <taxon>lamiids</taxon>
        <taxon>Solanales</taxon>
        <taxon>Convolvulaceae</taxon>
        <taxon>Cuscuteae</taxon>
        <taxon>Cuscuta</taxon>
        <taxon>Cuscuta subgen. Cuscuta</taxon>
    </lineage>
</organism>
<dbReference type="Pfam" id="PF00112">
    <property type="entry name" value="Peptidase_C1"/>
    <property type="match status" value="1"/>
</dbReference>
<evidence type="ECO:0000259" key="2">
    <source>
        <dbReference type="SMART" id="SM00645"/>
    </source>
</evidence>
<dbReference type="Proteomes" id="UP001152523">
    <property type="component" value="Unassembled WGS sequence"/>
</dbReference>
<dbReference type="GO" id="GO:0008234">
    <property type="term" value="F:cysteine-type peptidase activity"/>
    <property type="evidence" value="ECO:0007669"/>
    <property type="project" value="InterPro"/>
</dbReference>
<feature type="domain" description="Peptidase C1A papain C-terminal" evidence="2">
    <location>
        <begin position="42"/>
        <end position="279"/>
    </location>
</feature>
<dbReference type="EMBL" id="CAMAPF010000141">
    <property type="protein sequence ID" value="CAH9106871.1"/>
    <property type="molecule type" value="Genomic_DNA"/>
</dbReference>
<reference evidence="3" key="1">
    <citation type="submission" date="2022-07" db="EMBL/GenBank/DDBJ databases">
        <authorList>
            <person name="Macas J."/>
            <person name="Novak P."/>
            <person name="Neumann P."/>
        </authorList>
    </citation>
    <scope>NUCLEOTIDE SEQUENCE</scope>
</reference>
<proteinExistence type="inferred from homology"/>
<dbReference type="PANTHER" id="PTHR12411">
    <property type="entry name" value="CYSTEINE PROTEASE FAMILY C1-RELATED"/>
    <property type="match status" value="1"/>
</dbReference>
<name>A0AAV0DQL4_9ASTE</name>
<dbReference type="Gene3D" id="3.90.70.10">
    <property type="entry name" value="Cysteine proteinases"/>
    <property type="match status" value="1"/>
</dbReference>
<dbReference type="AlphaFoldDB" id="A0AAV0DQL4"/>
<protein>
    <recommendedName>
        <fullName evidence="2">Peptidase C1A papain C-terminal domain-containing protein</fullName>
    </recommendedName>
</protein>
<evidence type="ECO:0000256" key="1">
    <source>
        <dbReference type="ARBA" id="ARBA00008455"/>
    </source>
</evidence>
<dbReference type="InterPro" id="IPR000668">
    <property type="entry name" value="Peptidase_C1A_C"/>
</dbReference>
<dbReference type="InterPro" id="IPR013128">
    <property type="entry name" value="Peptidase_C1A"/>
</dbReference>
<comment type="caution">
    <text evidence="3">The sequence shown here is derived from an EMBL/GenBank/DDBJ whole genome shotgun (WGS) entry which is preliminary data.</text>
</comment>